<dbReference type="InterPro" id="IPR027417">
    <property type="entry name" value="P-loop_NTPase"/>
</dbReference>
<keyword evidence="2" id="KW-0547">Nucleotide-binding</keyword>
<dbReference type="InterPro" id="IPR017871">
    <property type="entry name" value="ABC_transporter-like_CS"/>
</dbReference>
<dbReference type="PANTHER" id="PTHR42794">
    <property type="entry name" value="HEMIN IMPORT ATP-BINDING PROTEIN HMUV"/>
    <property type="match status" value="1"/>
</dbReference>
<dbReference type="PROSITE" id="PS00211">
    <property type="entry name" value="ABC_TRANSPORTER_1"/>
    <property type="match status" value="1"/>
</dbReference>
<evidence type="ECO:0000256" key="2">
    <source>
        <dbReference type="ARBA" id="ARBA00022741"/>
    </source>
</evidence>
<dbReference type="PANTHER" id="PTHR42794:SF1">
    <property type="entry name" value="HEMIN IMPORT ATP-BINDING PROTEIN HMUV"/>
    <property type="match status" value="1"/>
</dbReference>
<evidence type="ECO:0000313" key="7">
    <source>
        <dbReference type="EMBL" id="RZO76401.1"/>
    </source>
</evidence>
<gene>
    <name evidence="7" type="ORF">EVA68_04330</name>
</gene>
<evidence type="ECO:0000256" key="5">
    <source>
        <dbReference type="ARBA" id="ARBA00037066"/>
    </source>
</evidence>
<dbReference type="SUPFAM" id="SSF52540">
    <property type="entry name" value="P-loop containing nucleoside triphosphate hydrolases"/>
    <property type="match status" value="1"/>
</dbReference>
<evidence type="ECO:0000256" key="4">
    <source>
        <dbReference type="ARBA" id="ARBA00022967"/>
    </source>
</evidence>
<keyword evidence="3 7" id="KW-0067">ATP-binding</keyword>
<name>A0A520S1U3_9GAMM</name>
<dbReference type="EMBL" id="SHAG01000012">
    <property type="protein sequence ID" value="RZO76401.1"/>
    <property type="molecule type" value="Genomic_DNA"/>
</dbReference>
<keyword evidence="4" id="KW-1278">Translocase</keyword>
<evidence type="ECO:0000256" key="3">
    <source>
        <dbReference type="ARBA" id="ARBA00022840"/>
    </source>
</evidence>
<dbReference type="InterPro" id="IPR003593">
    <property type="entry name" value="AAA+_ATPase"/>
</dbReference>
<evidence type="ECO:0000256" key="1">
    <source>
        <dbReference type="ARBA" id="ARBA00022448"/>
    </source>
</evidence>
<evidence type="ECO:0000259" key="6">
    <source>
        <dbReference type="PROSITE" id="PS50893"/>
    </source>
</evidence>
<dbReference type="InterPro" id="IPR003439">
    <property type="entry name" value="ABC_transporter-like_ATP-bd"/>
</dbReference>
<dbReference type="PROSITE" id="PS50893">
    <property type="entry name" value="ABC_TRANSPORTER_2"/>
    <property type="match status" value="1"/>
</dbReference>
<protein>
    <submittedName>
        <fullName evidence="7">ATP-binding cassette domain-containing protein</fullName>
    </submittedName>
</protein>
<dbReference type="GO" id="GO:0016887">
    <property type="term" value="F:ATP hydrolysis activity"/>
    <property type="evidence" value="ECO:0007669"/>
    <property type="project" value="InterPro"/>
</dbReference>
<dbReference type="GO" id="GO:0005524">
    <property type="term" value="F:ATP binding"/>
    <property type="evidence" value="ECO:0007669"/>
    <property type="project" value="UniProtKB-KW"/>
</dbReference>
<organism evidence="7 8">
    <name type="scientific">OM182 bacterium</name>
    <dbReference type="NCBI Taxonomy" id="2510334"/>
    <lineage>
        <taxon>Bacteria</taxon>
        <taxon>Pseudomonadati</taxon>
        <taxon>Pseudomonadota</taxon>
        <taxon>Gammaproteobacteria</taxon>
        <taxon>OMG group</taxon>
        <taxon>OM182 clade</taxon>
    </lineage>
</organism>
<feature type="domain" description="ABC transporter" evidence="6">
    <location>
        <begin position="3"/>
        <end position="237"/>
    </location>
</feature>
<comment type="caution">
    <text evidence="7">The sequence shown here is derived from an EMBL/GenBank/DDBJ whole genome shotgun (WGS) entry which is preliminary data.</text>
</comment>
<comment type="function">
    <text evidence="5">Part of the ABC transporter complex HmuTUV involved in hemin import. Responsible for energy coupling to the transport system.</text>
</comment>
<dbReference type="Proteomes" id="UP000316199">
    <property type="component" value="Unassembled WGS sequence"/>
</dbReference>
<dbReference type="AlphaFoldDB" id="A0A520S1U3"/>
<evidence type="ECO:0000313" key="8">
    <source>
        <dbReference type="Proteomes" id="UP000316199"/>
    </source>
</evidence>
<dbReference type="Gene3D" id="3.40.50.300">
    <property type="entry name" value="P-loop containing nucleotide triphosphate hydrolases"/>
    <property type="match status" value="1"/>
</dbReference>
<accession>A0A520S1U3</accession>
<proteinExistence type="predicted"/>
<dbReference type="CDD" id="cd03214">
    <property type="entry name" value="ABC_Iron-Siderophores_B12_Hemin"/>
    <property type="match status" value="1"/>
</dbReference>
<keyword evidence="1" id="KW-0813">Transport</keyword>
<sequence length="257" mass="28689">MSLRLTDVNYRIEKKQLLSDINITLRPSEINGFIGPNGAGKTTLMRVASGSLNTPGVTLNSVPMTALPIEYRACKLACLNQSSELDFPFKCFEVLRLGRIPHLTSRSHNERIVEDVIDRLGLHSLRNRVYTTMSGGEKQRVQIGRILCQIWDNLDSAFVFFDEPTAELDLAHQLVFFDLMKMLAAKGASVSLVLHDINLASRFADELVLLRSGRILAMGSPSEVVTKQNMMQAFSVDSEVYRLDARPLIQANIVIPD</sequence>
<dbReference type="SMART" id="SM00382">
    <property type="entry name" value="AAA"/>
    <property type="match status" value="1"/>
</dbReference>
<reference evidence="7 8" key="1">
    <citation type="submission" date="2019-02" db="EMBL/GenBank/DDBJ databases">
        <title>Prokaryotic population dynamics and viral predation in marine succession experiment using metagenomics: the confinement effect.</title>
        <authorList>
            <person name="Haro-Moreno J.M."/>
            <person name="Rodriguez-Valera F."/>
            <person name="Lopez-Perez M."/>
        </authorList>
    </citation>
    <scope>NUCLEOTIDE SEQUENCE [LARGE SCALE GENOMIC DNA]</scope>
    <source>
        <strain evidence="7">MED-G157</strain>
    </source>
</reference>
<dbReference type="Pfam" id="PF00005">
    <property type="entry name" value="ABC_tran"/>
    <property type="match status" value="1"/>
</dbReference>